<evidence type="ECO:0000313" key="5">
    <source>
        <dbReference type="Proteomes" id="UP000036097"/>
    </source>
</evidence>
<keyword evidence="5" id="KW-1185">Reference proteome</keyword>
<protein>
    <submittedName>
        <fullName evidence="4">Lipolytic enzyme</fullName>
    </submittedName>
</protein>
<feature type="domain" description="SGNH hydrolase-type esterase" evidence="2">
    <location>
        <begin position="145"/>
        <end position="298"/>
    </location>
</feature>
<reference evidence="4 5" key="1">
    <citation type="submission" date="2015-05" db="EMBL/GenBank/DDBJ databases">
        <title>Photobacterium galathea sp. nov.</title>
        <authorList>
            <person name="Machado H."/>
            <person name="Gram L."/>
        </authorList>
    </citation>
    <scope>NUCLEOTIDE SEQUENCE [LARGE SCALE GENOMIC DNA]</scope>
    <source>
        <strain evidence="4 5">CGMCC 1.12159</strain>
    </source>
</reference>
<dbReference type="PANTHER" id="PTHR37834:SF2">
    <property type="entry name" value="ESTERASE, SGNH HYDROLASE-TYPE"/>
    <property type="match status" value="1"/>
</dbReference>
<dbReference type="RefSeq" id="WP_047879984.1">
    <property type="nucleotide sequence ID" value="NZ_LDOT01000023.1"/>
</dbReference>
<dbReference type="InterPro" id="IPR052762">
    <property type="entry name" value="PCW_deacetylase/CE"/>
</dbReference>
<comment type="caution">
    <text evidence="4">The sequence shown here is derived from an EMBL/GenBank/DDBJ whole genome shotgun (WGS) entry which is preliminary data.</text>
</comment>
<dbReference type="SUPFAM" id="SSF52266">
    <property type="entry name" value="SGNH hydrolase"/>
    <property type="match status" value="1"/>
</dbReference>
<dbReference type="Proteomes" id="UP000036097">
    <property type="component" value="Unassembled WGS sequence"/>
</dbReference>
<evidence type="ECO:0000256" key="1">
    <source>
        <dbReference type="SAM" id="SignalP"/>
    </source>
</evidence>
<dbReference type="EMBL" id="LDOT01000023">
    <property type="protein sequence ID" value="KLV04212.1"/>
    <property type="molecule type" value="Genomic_DNA"/>
</dbReference>
<name>A0A0J1JPQ4_9GAMM</name>
<dbReference type="CDD" id="cd01831">
    <property type="entry name" value="Endoglucanase_E_like"/>
    <property type="match status" value="1"/>
</dbReference>
<dbReference type="Gene3D" id="3.40.50.1110">
    <property type="entry name" value="SGNH hydrolase"/>
    <property type="match status" value="1"/>
</dbReference>
<keyword evidence="1" id="KW-0732">Signal</keyword>
<dbReference type="InterPro" id="IPR013830">
    <property type="entry name" value="SGNH_hydro"/>
</dbReference>
<feature type="chain" id="PRO_5005253707" evidence="1">
    <location>
        <begin position="20"/>
        <end position="357"/>
    </location>
</feature>
<dbReference type="Gene3D" id="2.60.120.260">
    <property type="entry name" value="Galactose-binding domain-like"/>
    <property type="match status" value="1"/>
</dbReference>
<evidence type="ECO:0000313" key="4">
    <source>
        <dbReference type="EMBL" id="KLV04212.1"/>
    </source>
</evidence>
<dbReference type="InterPro" id="IPR036514">
    <property type="entry name" value="SGNH_hydro_sf"/>
</dbReference>
<dbReference type="AlphaFoldDB" id="A0A0J1JPQ4"/>
<gene>
    <name evidence="4" type="ORF">ABT56_16545</name>
</gene>
<feature type="domain" description="Carbohydrate esterase 2 N-terminal" evidence="3">
    <location>
        <begin position="31"/>
        <end position="130"/>
    </location>
</feature>
<sequence>MFIKSVAFSAIVLSTSVFADAIPATHYAIDYEGRAVKDYNSGHVGFNWPGTHVKTQFTGTNFSVDMIGNGDHFDVLINGKVTEKLITNYGGVTQTFKLFNSSEPTTVTIELVKRTENYEAMTKIIAFDHDGQLEGIWENKPHILFIGDSISAGFGSESDKRDCTWQEIYDTSNARVAFPYQTGEELGTSITQISFSGLGLIRNWNGNQPYHDLTYYADKAGAIFGNKMDFEDKYPDLIVVEVGTNDFSTDPQPHEQWSDIEEVKAAWIDRMVEFVGELKYRYNDANVVLMPRPAYPYDYIIPATVEAIDLLEKQGKSGVYSHVFVSPLEGCGWHPTQTEHADIANKLSQFIRDNNLL</sequence>
<dbReference type="Pfam" id="PF17996">
    <property type="entry name" value="CE2_N"/>
    <property type="match status" value="1"/>
</dbReference>
<dbReference type="GO" id="GO:0052689">
    <property type="term" value="F:carboxylic ester hydrolase activity"/>
    <property type="evidence" value="ECO:0007669"/>
    <property type="project" value="InterPro"/>
</dbReference>
<dbReference type="PANTHER" id="PTHR37834">
    <property type="entry name" value="GDSL-LIKE LIPASE/ACYLHYDROLASE DOMAIN PROTEIN (AFU_ORTHOLOGUE AFUA_2G00620)"/>
    <property type="match status" value="1"/>
</dbReference>
<dbReference type="InterPro" id="IPR037461">
    <property type="entry name" value="CtCE2-like_dom"/>
</dbReference>
<dbReference type="PATRIC" id="fig|1195763.3.peg.3525"/>
<evidence type="ECO:0000259" key="3">
    <source>
        <dbReference type="Pfam" id="PF17996"/>
    </source>
</evidence>
<organism evidence="4 5">
    <name type="scientific">Photobacterium aquae</name>
    <dbReference type="NCBI Taxonomy" id="1195763"/>
    <lineage>
        <taxon>Bacteria</taxon>
        <taxon>Pseudomonadati</taxon>
        <taxon>Pseudomonadota</taxon>
        <taxon>Gammaproteobacteria</taxon>
        <taxon>Vibrionales</taxon>
        <taxon>Vibrionaceae</taxon>
        <taxon>Photobacterium</taxon>
    </lineage>
</organism>
<proteinExistence type="predicted"/>
<feature type="signal peptide" evidence="1">
    <location>
        <begin position="1"/>
        <end position="19"/>
    </location>
</feature>
<dbReference type="OrthoDB" id="9801375at2"/>
<dbReference type="Pfam" id="PF13472">
    <property type="entry name" value="Lipase_GDSL_2"/>
    <property type="match status" value="1"/>
</dbReference>
<dbReference type="STRING" id="1195763.ABT56_16545"/>
<dbReference type="InterPro" id="IPR040794">
    <property type="entry name" value="CE2_N"/>
</dbReference>
<accession>A0A0J1JPQ4</accession>
<evidence type="ECO:0000259" key="2">
    <source>
        <dbReference type="Pfam" id="PF13472"/>
    </source>
</evidence>